<organism evidence="1">
    <name type="scientific">Sesamum latifolium</name>
    <dbReference type="NCBI Taxonomy" id="2727402"/>
    <lineage>
        <taxon>Eukaryota</taxon>
        <taxon>Viridiplantae</taxon>
        <taxon>Streptophyta</taxon>
        <taxon>Embryophyta</taxon>
        <taxon>Tracheophyta</taxon>
        <taxon>Spermatophyta</taxon>
        <taxon>Magnoliopsida</taxon>
        <taxon>eudicotyledons</taxon>
        <taxon>Gunneridae</taxon>
        <taxon>Pentapetalae</taxon>
        <taxon>asterids</taxon>
        <taxon>lamiids</taxon>
        <taxon>Lamiales</taxon>
        <taxon>Pedaliaceae</taxon>
        <taxon>Sesamum</taxon>
    </lineage>
</organism>
<dbReference type="PANTHER" id="PTHR10775">
    <property type="entry name" value="OS08G0208400 PROTEIN"/>
    <property type="match status" value="1"/>
</dbReference>
<proteinExistence type="predicted"/>
<reference evidence="1" key="2">
    <citation type="journal article" date="2024" name="Plant">
        <title>Genomic evolution and insights into agronomic trait innovations of Sesamum species.</title>
        <authorList>
            <person name="Miao H."/>
            <person name="Wang L."/>
            <person name="Qu L."/>
            <person name="Liu H."/>
            <person name="Sun Y."/>
            <person name="Le M."/>
            <person name="Wang Q."/>
            <person name="Wei S."/>
            <person name="Zheng Y."/>
            <person name="Lin W."/>
            <person name="Duan Y."/>
            <person name="Cao H."/>
            <person name="Xiong S."/>
            <person name="Wang X."/>
            <person name="Wei L."/>
            <person name="Li C."/>
            <person name="Ma Q."/>
            <person name="Ju M."/>
            <person name="Zhao R."/>
            <person name="Li G."/>
            <person name="Mu C."/>
            <person name="Tian Q."/>
            <person name="Mei H."/>
            <person name="Zhang T."/>
            <person name="Gao T."/>
            <person name="Zhang H."/>
        </authorList>
    </citation>
    <scope>NUCLEOTIDE SEQUENCE</scope>
    <source>
        <strain evidence="1">KEN1</strain>
    </source>
</reference>
<reference evidence="1" key="1">
    <citation type="submission" date="2020-06" db="EMBL/GenBank/DDBJ databases">
        <authorList>
            <person name="Li T."/>
            <person name="Hu X."/>
            <person name="Zhang T."/>
            <person name="Song X."/>
            <person name="Zhang H."/>
            <person name="Dai N."/>
            <person name="Sheng W."/>
            <person name="Hou X."/>
            <person name="Wei L."/>
        </authorList>
    </citation>
    <scope>NUCLEOTIDE SEQUENCE</scope>
    <source>
        <strain evidence="1">KEN1</strain>
        <tissue evidence="1">Leaf</tissue>
    </source>
</reference>
<evidence type="ECO:0000313" key="1">
    <source>
        <dbReference type="EMBL" id="KAL0444256.1"/>
    </source>
</evidence>
<comment type="caution">
    <text evidence="1">The sequence shown here is derived from an EMBL/GenBank/DDBJ whole genome shotgun (WGS) entry which is preliminary data.</text>
</comment>
<name>A0AAW2WU53_9LAMI</name>
<protein>
    <submittedName>
        <fullName evidence="1">Uncharacterized protein</fullName>
    </submittedName>
</protein>
<dbReference type="Pfam" id="PF02992">
    <property type="entry name" value="Transposase_21"/>
    <property type="match status" value="1"/>
</dbReference>
<dbReference type="AlphaFoldDB" id="A0AAW2WU53"/>
<sequence>MSHRCYLESLIEELQHLWHVGVLTHDNTKNETFTMRVALMWTVNNLPAYGMAFGWSTASVMGCPDHPYYRKKKAFTKNRVGKKVACPRLTGEEIHDWVAEFSPTIKVPLHSQPGYSSDHKWTKKSIFWELEYWGTHLIRHNLDVMHIEKNVFDNIFNIVMDIKRKIKDNLNARKDLNFIYNWPELEMHDRRPNVMPKIVHTLTKDHKRKM</sequence>
<gene>
    <name evidence="1" type="ORF">Slati_2148300</name>
</gene>
<dbReference type="InterPro" id="IPR004242">
    <property type="entry name" value="Transposase_21"/>
</dbReference>
<accession>A0AAW2WU53</accession>
<dbReference type="PANTHER" id="PTHR10775:SF182">
    <property type="entry name" value="TRANSPOSON, EN_SPM-LIKE, TRANSPOSASE-ASSOCIATED DOMAIN PROTEIN-RELATED"/>
    <property type="match status" value="1"/>
</dbReference>
<dbReference type="EMBL" id="JACGWN010000007">
    <property type="protein sequence ID" value="KAL0444256.1"/>
    <property type="molecule type" value="Genomic_DNA"/>
</dbReference>